<proteinExistence type="predicted"/>
<sequence>MSTVSSSARCSKTKLDGAVAGADKVARPMMLLFLTDGRYISHMDVLDHEMLWIYKKYSLEMFGRCLPGTRITVARIGVQALDRTHMWFLYPEIQELVQTTSLS</sequence>
<gene>
    <name evidence="1" type="ORF">N7G274_005511</name>
</gene>
<protein>
    <submittedName>
        <fullName evidence="1">Uncharacterized protein</fullName>
    </submittedName>
</protein>
<evidence type="ECO:0000313" key="1">
    <source>
        <dbReference type="EMBL" id="KAL2041727.1"/>
    </source>
</evidence>
<name>A0ABR4A733_9LECA</name>
<dbReference type="EMBL" id="JBEFKJ010000016">
    <property type="protein sequence ID" value="KAL2041727.1"/>
    <property type="molecule type" value="Genomic_DNA"/>
</dbReference>
<reference evidence="1 2" key="1">
    <citation type="submission" date="2024-09" db="EMBL/GenBank/DDBJ databases">
        <title>Rethinking Asexuality: The Enigmatic Case of Functional Sexual Genes in Lepraria (Stereocaulaceae).</title>
        <authorList>
            <person name="Doellman M."/>
            <person name="Sun Y."/>
            <person name="Barcenas-Pena A."/>
            <person name="Lumbsch H.T."/>
            <person name="Grewe F."/>
        </authorList>
    </citation>
    <scope>NUCLEOTIDE SEQUENCE [LARGE SCALE GENOMIC DNA]</scope>
    <source>
        <strain evidence="1 2">Mercado 3170</strain>
    </source>
</reference>
<evidence type="ECO:0000313" key="2">
    <source>
        <dbReference type="Proteomes" id="UP001590950"/>
    </source>
</evidence>
<organism evidence="1 2">
    <name type="scientific">Stereocaulon virgatum</name>
    <dbReference type="NCBI Taxonomy" id="373712"/>
    <lineage>
        <taxon>Eukaryota</taxon>
        <taxon>Fungi</taxon>
        <taxon>Dikarya</taxon>
        <taxon>Ascomycota</taxon>
        <taxon>Pezizomycotina</taxon>
        <taxon>Lecanoromycetes</taxon>
        <taxon>OSLEUM clade</taxon>
        <taxon>Lecanoromycetidae</taxon>
        <taxon>Lecanorales</taxon>
        <taxon>Lecanorineae</taxon>
        <taxon>Stereocaulaceae</taxon>
        <taxon>Stereocaulon</taxon>
    </lineage>
</organism>
<comment type="caution">
    <text evidence="1">The sequence shown here is derived from an EMBL/GenBank/DDBJ whole genome shotgun (WGS) entry which is preliminary data.</text>
</comment>
<accession>A0ABR4A733</accession>
<keyword evidence="2" id="KW-1185">Reference proteome</keyword>
<dbReference type="Proteomes" id="UP001590950">
    <property type="component" value="Unassembled WGS sequence"/>
</dbReference>